<gene>
    <name evidence="8" type="ORF">EJC49_10875</name>
</gene>
<organism evidence="8 9">
    <name type="scientific">Aquibium carbonis</name>
    <dbReference type="NCBI Taxonomy" id="2495581"/>
    <lineage>
        <taxon>Bacteria</taxon>
        <taxon>Pseudomonadati</taxon>
        <taxon>Pseudomonadota</taxon>
        <taxon>Alphaproteobacteria</taxon>
        <taxon>Hyphomicrobiales</taxon>
        <taxon>Phyllobacteriaceae</taxon>
        <taxon>Aquibium</taxon>
    </lineage>
</organism>
<reference evidence="8 9" key="1">
    <citation type="submission" date="2018-12" db="EMBL/GenBank/DDBJ databases">
        <title>Mesorhizobium carbonis sp. nov., isolated from coal mine water.</title>
        <authorList>
            <person name="Xin W."/>
            <person name="Xu Z."/>
            <person name="Xiang F."/>
            <person name="Zhang J."/>
            <person name="Xi L."/>
            <person name="Liu J."/>
        </authorList>
    </citation>
    <scope>NUCLEOTIDE SEQUENCE [LARGE SCALE GENOMIC DNA]</scope>
    <source>
        <strain evidence="8 9">B2.3</strain>
    </source>
</reference>
<feature type="transmembrane region" description="Helical" evidence="6">
    <location>
        <begin position="25"/>
        <end position="48"/>
    </location>
</feature>
<feature type="transmembrane region" description="Helical" evidence="6">
    <location>
        <begin position="143"/>
        <end position="163"/>
    </location>
</feature>
<dbReference type="Pfam" id="PF00892">
    <property type="entry name" value="EamA"/>
    <property type="match status" value="2"/>
</dbReference>
<evidence type="ECO:0000256" key="4">
    <source>
        <dbReference type="ARBA" id="ARBA00022989"/>
    </source>
</evidence>
<evidence type="ECO:0000313" key="9">
    <source>
        <dbReference type="Proteomes" id="UP000278398"/>
    </source>
</evidence>
<feature type="transmembrane region" description="Helical" evidence="6">
    <location>
        <begin position="113"/>
        <end position="131"/>
    </location>
</feature>
<protein>
    <submittedName>
        <fullName evidence="8">DMT family transporter</fullName>
    </submittedName>
</protein>
<dbReference type="AlphaFoldDB" id="A0A3S0A148"/>
<evidence type="ECO:0000256" key="5">
    <source>
        <dbReference type="ARBA" id="ARBA00023136"/>
    </source>
</evidence>
<feature type="transmembrane region" description="Helical" evidence="6">
    <location>
        <begin position="86"/>
        <end position="106"/>
    </location>
</feature>
<evidence type="ECO:0000256" key="6">
    <source>
        <dbReference type="SAM" id="Phobius"/>
    </source>
</evidence>
<comment type="caution">
    <text evidence="8">The sequence shown here is derived from an EMBL/GenBank/DDBJ whole genome shotgun (WGS) entry which is preliminary data.</text>
</comment>
<keyword evidence="4 6" id="KW-1133">Transmembrane helix</keyword>
<evidence type="ECO:0000256" key="3">
    <source>
        <dbReference type="ARBA" id="ARBA00022692"/>
    </source>
</evidence>
<keyword evidence="3 6" id="KW-0812">Transmembrane</keyword>
<sequence length="292" mass="30854">MVLTPLFFSTNLIFGRGVIGEVAPFTLAFLRWGAVALALSPCVLADRAAARRLVLQNGPFLMLLGFLGMWFCGALVYIALQRTTATNGTLIYTTSPVFIILIDAVVNRRRIGLRPAAGSVLALTGIAFIVLRGELSALLSLDFNEGDLLFVGAAIAWAVYSLMLRSPRVTGVANLALLPLIAAAGALLLAPFAAWEFFAGAPMPVTASAWSGIAGIVVFASLAAFLGFQFGVRRLGAPVAGVFMYLMPPFGVGLAVLFLGESFHTHHALGIVLVTGGVILATLPATWLPRRR</sequence>
<keyword evidence="9" id="KW-1185">Reference proteome</keyword>
<dbReference type="OrthoDB" id="4167046at2"/>
<feature type="transmembrane region" description="Helical" evidence="6">
    <location>
        <begin position="175"/>
        <end position="195"/>
    </location>
</feature>
<dbReference type="InterPro" id="IPR050638">
    <property type="entry name" value="AA-Vitamin_Transporters"/>
</dbReference>
<dbReference type="GO" id="GO:0005886">
    <property type="term" value="C:plasma membrane"/>
    <property type="evidence" value="ECO:0007669"/>
    <property type="project" value="UniProtKB-SubCell"/>
</dbReference>
<dbReference type="Proteomes" id="UP000278398">
    <property type="component" value="Unassembled WGS sequence"/>
</dbReference>
<feature type="transmembrane region" description="Helical" evidence="6">
    <location>
        <begin position="235"/>
        <end position="260"/>
    </location>
</feature>
<evidence type="ECO:0000313" key="8">
    <source>
        <dbReference type="EMBL" id="RST86519.1"/>
    </source>
</evidence>
<feature type="transmembrane region" description="Helical" evidence="6">
    <location>
        <begin position="60"/>
        <end position="80"/>
    </location>
</feature>
<feature type="transmembrane region" description="Helical" evidence="6">
    <location>
        <begin position="266"/>
        <end position="288"/>
    </location>
</feature>
<name>A0A3S0A148_9HYPH</name>
<dbReference type="EMBL" id="RWKW01000035">
    <property type="protein sequence ID" value="RST86519.1"/>
    <property type="molecule type" value="Genomic_DNA"/>
</dbReference>
<dbReference type="SUPFAM" id="SSF103481">
    <property type="entry name" value="Multidrug resistance efflux transporter EmrE"/>
    <property type="match status" value="2"/>
</dbReference>
<feature type="transmembrane region" description="Helical" evidence="6">
    <location>
        <begin position="207"/>
        <end position="228"/>
    </location>
</feature>
<evidence type="ECO:0000256" key="1">
    <source>
        <dbReference type="ARBA" id="ARBA00004651"/>
    </source>
</evidence>
<dbReference type="PANTHER" id="PTHR32322:SF18">
    <property type="entry name" value="S-ADENOSYLMETHIONINE_S-ADENOSYLHOMOCYSTEINE TRANSPORTER"/>
    <property type="match status" value="1"/>
</dbReference>
<feature type="domain" description="EamA" evidence="7">
    <location>
        <begin position="146"/>
        <end position="282"/>
    </location>
</feature>
<evidence type="ECO:0000256" key="2">
    <source>
        <dbReference type="ARBA" id="ARBA00022475"/>
    </source>
</evidence>
<accession>A0A3S0A148</accession>
<proteinExistence type="predicted"/>
<feature type="domain" description="EamA" evidence="7">
    <location>
        <begin position="2"/>
        <end position="130"/>
    </location>
</feature>
<dbReference type="InterPro" id="IPR000620">
    <property type="entry name" value="EamA_dom"/>
</dbReference>
<keyword evidence="5 6" id="KW-0472">Membrane</keyword>
<dbReference type="PANTHER" id="PTHR32322">
    <property type="entry name" value="INNER MEMBRANE TRANSPORTER"/>
    <property type="match status" value="1"/>
</dbReference>
<keyword evidence="2" id="KW-1003">Cell membrane</keyword>
<comment type="subcellular location">
    <subcellularLocation>
        <location evidence="1">Cell membrane</location>
        <topology evidence="1">Multi-pass membrane protein</topology>
    </subcellularLocation>
</comment>
<evidence type="ECO:0000259" key="7">
    <source>
        <dbReference type="Pfam" id="PF00892"/>
    </source>
</evidence>
<dbReference type="InterPro" id="IPR037185">
    <property type="entry name" value="EmrE-like"/>
</dbReference>